<organism evidence="1">
    <name type="scientific">Podoviridae sp. cta463</name>
    <dbReference type="NCBI Taxonomy" id="2826561"/>
    <lineage>
        <taxon>Viruses</taxon>
        <taxon>Duplodnaviria</taxon>
        <taxon>Heunggongvirae</taxon>
        <taxon>Uroviricota</taxon>
        <taxon>Caudoviricetes</taxon>
    </lineage>
</organism>
<name>A0A8S5QT02_9CAUD</name>
<accession>A0A8S5QT02</accession>
<evidence type="ECO:0000313" key="1">
    <source>
        <dbReference type="EMBL" id="DAE22232.1"/>
    </source>
</evidence>
<protein>
    <submittedName>
        <fullName evidence="1">Uncharacterized protein</fullName>
    </submittedName>
</protein>
<sequence>MDLKDMRKMQADRTEEELLARIDKILDNARDGHYDLTSTNIKDLCEAWECIKHIRTVLAMDR</sequence>
<dbReference type="EMBL" id="BK015729">
    <property type="protein sequence ID" value="DAE22232.1"/>
    <property type="molecule type" value="Genomic_DNA"/>
</dbReference>
<proteinExistence type="predicted"/>
<reference evidence="1" key="1">
    <citation type="journal article" date="2021" name="Proc. Natl. Acad. Sci. U.S.A.">
        <title>A Catalog of Tens of Thousands of Viruses from Human Metagenomes Reveals Hidden Associations with Chronic Diseases.</title>
        <authorList>
            <person name="Tisza M.J."/>
            <person name="Buck C.B."/>
        </authorList>
    </citation>
    <scope>NUCLEOTIDE SEQUENCE</scope>
    <source>
        <strain evidence="1">Cta463</strain>
    </source>
</reference>